<feature type="transmembrane region" description="Helical" evidence="1">
    <location>
        <begin position="29"/>
        <end position="50"/>
    </location>
</feature>
<keyword evidence="1" id="KW-0812">Transmembrane</keyword>
<reference evidence="2 3" key="1">
    <citation type="submission" date="2024-06" db="EMBL/GenBank/DDBJ databases">
        <title>Sorghum-associated microbial communities from plants grown in Nebraska, USA.</title>
        <authorList>
            <person name="Schachtman D."/>
        </authorList>
    </citation>
    <scope>NUCLEOTIDE SEQUENCE [LARGE SCALE GENOMIC DNA]</scope>
    <source>
        <strain evidence="2 3">2814</strain>
    </source>
</reference>
<name>A0ABV2R7B0_9CAUL</name>
<organism evidence="2 3">
    <name type="scientific">Brevundimonas faecalis</name>
    <dbReference type="NCBI Taxonomy" id="947378"/>
    <lineage>
        <taxon>Bacteria</taxon>
        <taxon>Pseudomonadati</taxon>
        <taxon>Pseudomonadota</taxon>
        <taxon>Alphaproteobacteria</taxon>
        <taxon>Caulobacterales</taxon>
        <taxon>Caulobacteraceae</taxon>
        <taxon>Brevundimonas</taxon>
    </lineage>
</organism>
<keyword evidence="1" id="KW-0472">Membrane</keyword>
<sequence length="386" mass="42817">MTHVEVEYRGPKLGNDETKIKPRQWWRRLPLSFLGFVVAPTLAATVYFTLIATPQYVSEARFIVRQPSQPQPSGLGVALQGIGLPAGQADAFAVHEFVLSRTGMQGLAQDIDLPLALRANHADPLARYPRPWEGRSQEDLFEAYLRFVEVGYDSSTGISTLRARAFRPEDARKMTASLLARSERLVNQLNERAASNAVQEALQSRDDAIARRDLAQGKLTSFRNTSGIIDPSRTASEMTQLIGGLLEQVAALKAEKAQLTSLTPSSPQIEVINARIRAYEDQISIERAKMAGATGSLAPQIGGYEDLLLAREIADREVTQTTAAYISARNEARRQQLYLDRIVEPNLPDKSTEPRRLVSILIVLMSTLSIYGLGWLVWAGIREHRQ</sequence>
<dbReference type="InterPro" id="IPR050445">
    <property type="entry name" value="Bact_polysacc_biosynth/exp"/>
</dbReference>
<dbReference type="EMBL" id="JBEPTF010000001">
    <property type="protein sequence ID" value="MET4682300.1"/>
    <property type="molecule type" value="Genomic_DNA"/>
</dbReference>
<accession>A0ABV2R7B0</accession>
<gene>
    <name evidence="2" type="ORF">ABIE19_000209</name>
</gene>
<evidence type="ECO:0000256" key="1">
    <source>
        <dbReference type="SAM" id="Phobius"/>
    </source>
</evidence>
<comment type="caution">
    <text evidence="2">The sequence shown here is derived from an EMBL/GenBank/DDBJ whole genome shotgun (WGS) entry which is preliminary data.</text>
</comment>
<keyword evidence="1" id="KW-1133">Transmembrane helix</keyword>
<dbReference type="Proteomes" id="UP001549313">
    <property type="component" value="Unassembled WGS sequence"/>
</dbReference>
<proteinExistence type="predicted"/>
<feature type="transmembrane region" description="Helical" evidence="1">
    <location>
        <begin position="357"/>
        <end position="381"/>
    </location>
</feature>
<evidence type="ECO:0000313" key="2">
    <source>
        <dbReference type="EMBL" id="MET4682300.1"/>
    </source>
</evidence>
<protein>
    <submittedName>
        <fullName evidence="2">Capsular polysaccharide transport system permease protein</fullName>
    </submittedName>
</protein>
<keyword evidence="3" id="KW-1185">Reference proteome</keyword>
<dbReference type="PANTHER" id="PTHR32309:SF13">
    <property type="entry name" value="FERRIC ENTEROBACTIN TRANSPORT PROTEIN FEPE"/>
    <property type="match status" value="1"/>
</dbReference>
<evidence type="ECO:0000313" key="3">
    <source>
        <dbReference type="Proteomes" id="UP001549313"/>
    </source>
</evidence>
<dbReference type="PANTHER" id="PTHR32309">
    <property type="entry name" value="TYROSINE-PROTEIN KINASE"/>
    <property type="match status" value="1"/>
</dbReference>